<sequence length="467" mass="54583">MTSANFANEIKNIQQKILEELKTGEIASNHFNKRTNPAKLNNFYTNGTDYQSYRSLLDNSLLDINHSPGYNRNYQSGKNAYNTLNMSNRYNRNHHHYPGVKNNIFKSYEYESLNPVRYGGEDKYHLTRPMSSILFHENSALSAANATNTGVRDTLLHGNQRTFQDLSPLRYSQLSKRHSKYDRLNSLYRKYDLATANNSPFNDMNRYGQNHLYGINVDGINSKDLKNFTSRSWHPSPFVSDISDDEQDFDDQDLSVEEKTAKVRAEIRRRRQRLADSDRLYRHYSFDDYNCLNNNNNNNNDRSLLDDDDPLDSSFNYLISQSSDQPTFSYDKYTGLNDNYSLLESKEKYYSDEYNNQKANHQYYPEYSSRNPQQNRLLYDSRLANTGYGYDDYQMNPYGAASSMPLLTEQQQQQVNYRTRKTMDDFGVNNGGYRNTTTTGYQTTDPHQESSSFNYMRSSPKKTQVFR</sequence>
<feature type="compositionally biased region" description="Low complexity" evidence="1">
    <location>
        <begin position="431"/>
        <end position="444"/>
    </location>
</feature>
<reference evidence="2 3" key="1">
    <citation type="submission" date="2017-03" db="EMBL/GenBank/DDBJ databases">
        <title>Genome Survey of Euroglyphus maynei.</title>
        <authorList>
            <person name="Arlian L.G."/>
            <person name="Morgan M.S."/>
            <person name="Rider S.D."/>
        </authorList>
    </citation>
    <scope>NUCLEOTIDE SEQUENCE [LARGE SCALE GENOMIC DNA]</scope>
    <source>
        <strain evidence="2">Arlian Lab</strain>
        <tissue evidence="2">Whole body</tissue>
    </source>
</reference>
<feature type="region of interest" description="Disordered" evidence="1">
    <location>
        <begin position="423"/>
        <end position="467"/>
    </location>
</feature>
<gene>
    <name evidence="2" type="ORF">BLA29_002012</name>
</gene>
<dbReference type="Proteomes" id="UP000194236">
    <property type="component" value="Unassembled WGS sequence"/>
</dbReference>
<protein>
    <submittedName>
        <fullName evidence="2">Uncharacterized protein</fullName>
    </submittedName>
</protein>
<comment type="caution">
    <text evidence="2">The sequence shown here is derived from an EMBL/GenBank/DDBJ whole genome shotgun (WGS) entry which is preliminary data.</text>
</comment>
<evidence type="ECO:0000313" key="2">
    <source>
        <dbReference type="EMBL" id="OTF78308.1"/>
    </source>
</evidence>
<organism evidence="2 3">
    <name type="scientific">Euroglyphus maynei</name>
    <name type="common">Mayne's house dust mite</name>
    <dbReference type="NCBI Taxonomy" id="6958"/>
    <lineage>
        <taxon>Eukaryota</taxon>
        <taxon>Metazoa</taxon>
        <taxon>Ecdysozoa</taxon>
        <taxon>Arthropoda</taxon>
        <taxon>Chelicerata</taxon>
        <taxon>Arachnida</taxon>
        <taxon>Acari</taxon>
        <taxon>Acariformes</taxon>
        <taxon>Sarcoptiformes</taxon>
        <taxon>Astigmata</taxon>
        <taxon>Psoroptidia</taxon>
        <taxon>Analgoidea</taxon>
        <taxon>Pyroglyphidae</taxon>
        <taxon>Pyroglyphinae</taxon>
        <taxon>Euroglyphus</taxon>
    </lineage>
</organism>
<proteinExistence type="predicted"/>
<name>A0A1Y3BEK5_EURMA</name>
<evidence type="ECO:0000313" key="3">
    <source>
        <dbReference type="Proteomes" id="UP000194236"/>
    </source>
</evidence>
<accession>A0A1Y3BEK5</accession>
<keyword evidence="3" id="KW-1185">Reference proteome</keyword>
<evidence type="ECO:0000256" key="1">
    <source>
        <dbReference type="SAM" id="MobiDB-lite"/>
    </source>
</evidence>
<dbReference type="EMBL" id="MUJZ01028505">
    <property type="protein sequence ID" value="OTF78308.1"/>
    <property type="molecule type" value="Genomic_DNA"/>
</dbReference>
<dbReference type="OrthoDB" id="67688at2759"/>
<dbReference type="AlphaFoldDB" id="A0A1Y3BEK5"/>